<dbReference type="GO" id="GO:0009279">
    <property type="term" value="C:cell outer membrane"/>
    <property type="evidence" value="ECO:0007669"/>
    <property type="project" value="UniProtKB-SubCell"/>
</dbReference>
<dbReference type="Gene3D" id="2.170.130.10">
    <property type="entry name" value="TonB-dependent receptor, plug domain"/>
    <property type="match status" value="1"/>
</dbReference>
<protein>
    <submittedName>
        <fullName evidence="8">Iron complex outermembrane recepter protein</fullName>
    </submittedName>
</protein>
<keyword evidence="5" id="KW-0732">Signal</keyword>
<feature type="chain" id="PRO_5011505777" evidence="5">
    <location>
        <begin position="37"/>
        <end position="944"/>
    </location>
</feature>
<keyword evidence="4" id="KW-0798">TonB box</keyword>
<dbReference type="InterPro" id="IPR012910">
    <property type="entry name" value="Plug_dom"/>
</dbReference>
<reference evidence="9" key="1">
    <citation type="submission" date="2016-10" db="EMBL/GenBank/DDBJ databases">
        <authorList>
            <person name="Varghese N."/>
            <person name="Submissions S."/>
        </authorList>
    </citation>
    <scope>NUCLEOTIDE SEQUENCE [LARGE SCALE GENOMIC DNA]</scope>
    <source>
        <strain evidence="9">CGMCC 1.3431</strain>
    </source>
</reference>
<evidence type="ECO:0000256" key="5">
    <source>
        <dbReference type="SAM" id="SignalP"/>
    </source>
</evidence>
<evidence type="ECO:0000256" key="2">
    <source>
        <dbReference type="ARBA" id="ARBA00023136"/>
    </source>
</evidence>
<feature type="signal peptide" evidence="5">
    <location>
        <begin position="1"/>
        <end position="36"/>
    </location>
</feature>
<evidence type="ECO:0000256" key="4">
    <source>
        <dbReference type="RuleBase" id="RU003357"/>
    </source>
</evidence>
<name>A0A1G4RAF8_9CAUL</name>
<dbReference type="NCBIfam" id="TIGR01782">
    <property type="entry name" value="TonB-Xanth-Caul"/>
    <property type="match status" value="1"/>
</dbReference>
<comment type="similarity">
    <text evidence="4">Belongs to the TonB-dependent receptor family.</text>
</comment>
<dbReference type="EMBL" id="FMTS01000002">
    <property type="protein sequence ID" value="SCW53872.1"/>
    <property type="molecule type" value="Genomic_DNA"/>
</dbReference>
<dbReference type="PANTHER" id="PTHR40980:SF3">
    <property type="entry name" value="TONB-DEPENDENT RECEPTOR-LIKE BETA-BARREL DOMAIN-CONTAINING PROTEIN"/>
    <property type="match status" value="1"/>
</dbReference>
<dbReference type="PANTHER" id="PTHR40980">
    <property type="entry name" value="PLUG DOMAIN-CONTAINING PROTEIN"/>
    <property type="match status" value="1"/>
</dbReference>
<accession>A0A1G4RAF8</accession>
<gene>
    <name evidence="8" type="ORF">SAMN02927928_1729</name>
</gene>
<proteinExistence type="inferred from homology"/>
<sequence>MKSVTRRRNAASIKTVLMSTAACAIAFGGLTMVAHAQDEAATAPAEDTQVVIVTGIRKGLQDSLTIKKKNTSIVEAVSAEDIGKLPDASIAESLARLPGLAAQRVGGRSQTISIRGLSGDFSTTLLNGRMQVSSGDNRAAEFDQYPSEMVSSAIVYKTPDAGLTGQGLSGTVVLNTVRPLDYNKRVISVNLRGSVNTNGEIVPGYSANGNRISLAYIDQFMDGKLGVALSYAHLDDPSELQHSKSWWWDKQGNDSVTGLPRLGNADAFGLHGVEIWSTARRQTRDGYMAVLDFKPNDNFRSVNDFYYSVFDQNEVTHGAQWYQTQWTDDIHFSNVVVSDRGGTPVVQQATISGIAPIIRNDNNLRRDEMFSFGSNNRFNIGAWRSVIDFGYSRSVRKESIAETYAGYGTDPTPVSRTFDTIDENIAFGDFPQLTPGLNYADADNVYLGDVAPWGGWGHDGAIRQPKVVDQLATARFSGVHDMDWAGFKSIELGVDYSHRTKEKGVQEWDLCLKGWNQTTNDCHGTRVAVDAADLQEPTNLDFAGFGKVLSYDLGSVLDKYYDRRAILNEDNLNKYWQVDEELVTLFAKMNIDTTMGGHGLRGNLGLQYVGAKQTSAGNEIIQRGSPAIGQWVSTSKEYGDFLPSLNLIYDMDDNSVLRFAMSRAMARPRMEDMRASRNASVSLTTQTWSGSGGNPNLKPWIADGVDLAYERYFNRTSYIGVAGFQKVMRNYIRNLTVSDYDFTGWTNTSGVTPLSNIGSFTLPINDDGTASNIGGGKNVSGIEFSGALDGALVWDKLNGFGVIGSFSRGWTNIRSGDDIDPSKLPGFSGDVGNLTGYYERGGFSARLSYRYRSAFLGETYALYANRAAARILADDQVDAQISYQMQDGPLKGVTFLLQGYNLTDSNYQTQLKVTENKTADGSSYPEIYEEYGKTILFGVSYKFQ</sequence>
<organism evidence="8 9">
    <name type="scientific">Asticcacaulis taihuensis</name>
    <dbReference type="NCBI Taxonomy" id="260084"/>
    <lineage>
        <taxon>Bacteria</taxon>
        <taxon>Pseudomonadati</taxon>
        <taxon>Pseudomonadota</taxon>
        <taxon>Alphaproteobacteria</taxon>
        <taxon>Caulobacterales</taxon>
        <taxon>Caulobacteraceae</taxon>
        <taxon>Asticcacaulis</taxon>
    </lineage>
</organism>
<dbReference type="SUPFAM" id="SSF56935">
    <property type="entry name" value="Porins"/>
    <property type="match status" value="1"/>
</dbReference>
<dbReference type="Pfam" id="PF00593">
    <property type="entry name" value="TonB_dep_Rec_b-barrel"/>
    <property type="match status" value="1"/>
</dbReference>
<evidence type="ECO:0000256" key="1">
    <source>
        <dbReference type="ARBA" id="ARBA00004442"/>
    </source>
</evidence>
<keyword evidence="9" id="KW-1185">Reference proteome</keyword>
<evidence type="ECO:0000256" key="3">
    <source>
        <dbReference type="ARBA" id="ARBA00023237"/>
    </source>
</evidence>
<dbReference type="InterPro" id="IPR010104">
    <property type="entry name" value="TonB_rcpt_bac"/>
</dbReference>
<dbReference type="Gene3D" id="2.40.170.20">
    <property type="entry name" value="TonB-dependent receptor, beta-barrel domain"/>
    <property type="match status" value="1"/>
</dbReference>
<evidence type="ECO:0000313" key="8">
    <source>
        <dbReference type="EMBL" id="SCW53872.1"/>
    </source>
</evidence>
<feature type="domain" description="TonB-dependent receptor plug" evidence="7">
    <location>
        <begin position="68"/>
        <end position="170"/>
    </location>
</feature>
<evidence type="ECO:0000259" key="7">
    <source>
        <dbReference type="Pfam" id="PF07715"/>
    </source>
</evidence>
<comment type="subcellular location">
    <subcellularLocation>
        <location evidence="1 4">Cell outer membrane</location>
    </subcellularLocation>
</comment>
<dbReference type="InterPro" id="IPR037066">
    <property type="entry name" value="Plug_dom_sf"/>
</dbReference>
<dbReference type="Proteomes" id="UP000199150">
    <property type="component" value="Unassembled WGS sequence"/>
</dbReference>
<dbReference type="Pfam" id="PF07715">
    <property type="entry name" value="Plug"/>
    <property type="match status" value="1"/>
</dbReference>
<dbReference type="STRING" id="260084.SAMN02927928_1729"/>
<evidence type="ECO:0000313" key="9">
    <source>
        <dbReference type="Proteomes" id="UP000199150"/>
    </source>
</evidence>
<keyword evidence="3" id="KW-0998">Cell outer membrane</keyword>
<feature type="domain" description="TonB-dependent receptor-like beta-barrel" evidence="6">
    <location>
        <begin position="452"/>
        <end position="902"/>
    </location>
</feature>
<dbReference type="InterPro" id="IPR000531">
    <property type="entry name" value="Beta-barrel_TonB"/>
</dbReference>
<dbReference type="AlphaFoldDB" id="A0A1G4RAF8"/>
<dbReference type="InterPro" id="IPR036942">
    <property type="entry name" value="Beta-barrel_TonB_sf"/>
</dbReference>
<keyword evidence="2 4" id="KW-0472">Membrane</keyword>
<evidence type="ECO:0000259" key="6">
    <source>
        <dbReference type="Pfam" id="PF00593"/>
    </source>
</evidence>
<dbReference type="CDD" id="cd01347">
    <property type="entry name" value="ligand_gated_channel"/>
    <property type="match status" value="1"/>
</dbReference>